<dbReference type="InterPro" id="IPR045121">
    <property type="entry name" value="CoAse"/>
</dbReference>
<dbReference type="Proteomes" id="UP001149411">
    <property type="component" value="Unassembled WGS sequence"/>
</dbReference>
<gene>
    <name evidence="9" type="ORF">EGH25_05070</name>
</gene>
<dbReference type="Pfam" id="PF00293">
    <property type="entry name" value="NUDIX"/>
    <property type="match status" value="1"/>
</dbReference>
<dbReference type="GO" id="GO:0046872">
    <property type="term" value="F:metal ion binding"/>
    <property type="evidence" value="ECO:0007669"/>
    <property type="project" value="UniProtKB-KW"/>
</dbReference>
<organism evidence="9 10">
    <name type="scientific">Halorutilus salinus</name>
    <dbReference type="NCBI Taxonomy" id="2487751"/>
    <lineage>
        <taxon>Archaea</taxon>
        <taxon>Methanobacteriati</taxon>
        <taxon>Methanobacteriota</taxon>
        <taxon>Stenosarchaea group</taxon>
        <taxon>Halobacteria</taxon>
        <taxon>Halorutilales</taxon>
        <taxon>Halorutilaceae</taxon>
        <taxon>Halorutilus</taxon>
    </lineage>
</organism>
<keyword evidence="4" id="KW-0378">Hydrolase</keyword>
<dbReference type="PANTHER" id="PTHR12992:SF11">
    <property type="entry name" value="MITOCHONDRIAL COENZYME A DIPHOSPHATASE NUDT8"/>
    <property type="match status" value="1"/>
</dbReference>
<evidence type="ECO:0000256" key="5">
    <source>
        <dbReference type="ARBA" id="ARBA00022842"/>
    </source>
</evidence>
<dbReference type="AlphaFoldDB" id="A0A9Q4GGI2"/>
<comment type="caution">
    <text evidence="9">The sequence shown here is derived from an EMBL/GenBank/DDBJ whole genome shotgun (WGS) entry which is preliminary data.</text>
</comment>
<name>A0A9Q4GGI2_9EURY</name>
<evidence type="ECO:0000256" key="1">
    <source>
        <dbReference type="ARBA" id="ARBA00001936"/>
    </source>
</evidence>
<protein>
    <submittedName>
        <fullName evidence="9">CoA pyrophosphatase</fullName>
    </submittedName>
</protein>
<sequence length="185" mass="20747">MNDWKEAVPPVETTDPEASDGLKQSAVFVPVYEEDGEPGLLFTKRSDDLPRHAGQVSFPGGRREEGDPTLLDTALRELHEEVGMPSDSTDVVGLFGEVRTTTGYSIFPFVGGVPRDFEYVRQESEVAELIFAPAHELTEPSIHERRRKGGHKLHYFHYDDYTIWGATAGILVEFLDTVGLWREGR</sequence>
<evidence type="ECO:0000256" key="7">
    <source>
        <dbReference type="SAM" id="MobiDB-lite"/>
    </source>
</evidence>
<evidence type="ECO:0000313" key="10">
    <source>
        <dbReference type="Proteomes" id="UP001149411"/>
    </source>
</evidence>
<dbReference type="PROSITE" id="PS51462">
    <property type="entry name" value="NUDIX"/>
    <property type="match status" value="1"/>
</dbReference>
<dbReference type="Gene3D" id="3.90.79.10">
    <property type="entry name" value="Nucleoside Triphosphate Pyrophosphohydrolase"/>
    <property type="match status" value="1"/>
</dbReference>
<accession>A0A9Q4GGI2</accession>
<dbReference type="EMBL" id="RKLV01000004">
    <property type="protein sequence ID" value="MCX2818722.1"/>
    <property type="molecule type" value="Genomic_DNA"/>
</dbReference>
<dbReference type="PANTHER" id="PTHR12992">
    <property type="entry name" value="NUDIX HYDROLASE"/>
    <property type="match status" value="1"/>
</dbReference>
<evidence type="ECO:0000256" key="6">
    <source>
        <dbReference type="ARBA" id="ARBA00023211"/>
    </source>
</evidence>
<evidence type="ECO:0000256" key="3">
    <source>
        <dbReference type="ARBA" id="ARBA00022723"/>
    </source>
</evidence>
<dbReference type="InterPro" id="IPR000086">
    <property type="entry name" value="NUDIX_hydrolase_dom"/>
</dbReference>
<evidence type="ECO:0000313" key="9">
    <source>
        <dbReference type="EMBL" id="MCX2818722.1"/>
    </source>
</evidence>
<reference evidence="9" key="1">
    <citation type="submission" date="2022-09" db="EMBL/GenBank/DDBJ databases">
        <title>Haloadaptaus new haloarchaeum isolated from saline soil.</title>
        <authorList>
            <person name="Duran-Viseras A."/>
            <person name="Sanchez-Porro C."/>
            <person name="Ventosa A."/>
        </authorList>
    </citation>
    <scope>NUCLEOTIDE SEQUENCE</scope>
    <source>
        <strain evidence="9">F3-133</strain>
    </source>
</reference>
<keyword evidence="5" id="KW-0460">Magnesium</keyword>
<dbReference type="RefSeq" id="WP_266086563.1">
    <property type="nucleotide sequence ID" value="NZ_RKLV01000004.1"/>
</dbReference>
<evidence type="ECO:0000256" key="2">
    <source>
        <dbReference type="ARBA" id="ARBA00001946"/>
    </source>
</evidence>
<keyword evidence="10" id="KW-1185">Reference proteome</keyword>
<feature type="domain" description="Nudix hydrolase" evidence="8">
    <location>
        <begin position="22"/>
        <end position="155"/>
    </location>
</feature>
<proteinExistence type="predicted"/>
<dbReference type="CDD" id="cd03426">
    <property type="entry name" value="NUDIX_CoAse_Nudt7"/>
    <property type="match status" value="1"/>
</dbReference>
<feature type="region of interest" description="Disordered" evidence="7">
    <location>
        <begin position="1"/>
        <end position="20"/>
    </location>
</feature>
<evidence type="ECO:0000256" key="4">
    <source>
        <dbReference type="ARBA" id="ARBA00022801"/>
    </source>
</evidence>
<keyword evidence="3" id="KW-0479">Metal-binding</keyword>
<comment type="cofactor">
    <cofactor evidence="1">
        <name>Mn(2+)</name>
        <dbReference type="ChEBI" id="CHEBI:29035"/>
    </cofactor>
</comment>
<comment type="cofactor">
    <cofactor evidence="2">
        <name>Mg(2+)</name>
        <dbReference type="ChEBI" id="CHEBI:18420"/>
    </cofactor>
</comment>
<dbReference type="InterPro" id="IPR015797">
    <property type="entry name" value="NUDIX_hydrolase-like_dom_sf"/>
</dbReference>
<dbReference type="SUPFAM" id="SSF55811">
    <property type="entry name" value="Nudix"/>
    <property type="match status" value="1"/>
</dbReference>
<keyword evidence="6" id="KW-0464">Manganese</keyword>
<evidence type="ECO:0000259" key="8">
    <source>
        <dbReference type="PROSITE" id="PS51462"/>
    </source>
</evidence>
<dbReference type="GO" id="GO:0010945">
    <property type="term" value="F:coenzyme A diphosphatase activity"/>
    <property type="evidence" value="ECO:0007669"/>
    <property type="project" value="InterPro"/>
</dbReference>